<name>A0ABQ5FJK8_9ASTR</name>
<feature type="region of interest" description="Disordered" evidence="1">
    <location>
        <begin position="320"/>
        <end position="346"/>
    </location>
</feature>
<protein>
    <submittedName>
        <fullName evidence="2">Retrotransposon protein, putative, ty3-gypsy subclass</fullName>
    </submittedName>
</protein>
<feature type="compositionally biased region" description="Polar residues" evidence="1">
    <location>
        <begin position="330"/>
        <end position="346"/>
    </location>
</feature>
<feature type="compositionally biased region" description="Basic and acidic residues" evidence="1">
    <location>
        <begin position="84"/>
        <end position="97"/>
    </location>
</feature>
<feature type="compositionally biased region" description="Low complexity" evidence="1">
    <location>
        <begin position="236"/>
        <end position="246"/>
    </location>
</feature>
<evidence type="ECO:0000256" key="1">
    <source>
        <dbReference type="SAM" id="MobiDB-lite"/>
    </source>
</evidence>
<reference evidence="2" key="1">
    <citation type="journal article" date="2022" name="Int. J. Mol. Sci.">
        <title>Draft Genome of Tanacetum Coccineum: Genomic Comparison of Closely Related Tanacetum-Family Plants.</title>
        <authorList>
            <person name="Yamashiro T."/>
            <person name="Shiraishi A."/>
            <person name="Nakayama K."/>
            <person name="Satake H."/>
        </authorList>
    </citation>
    <scope>NUCLEOTIDE SEQUENCE</scope>
</reference>
<dbReference type="PANTHER" id="PTHR45023:SF4">
    <property type="entry name" value="GLYCINE-RICH PROTEIN-RELATED"/>
    <property type="match status" value="1"/>
</dbReference>
<organism evidence="2 3">
    <name type="scientific">Tanacetum coccineum</name>
    <dbReference type="NCBI Taxonomy" id="301880"/>
    <lineage>
        <taxon>Eukaryota</taxon>
        <taxon>Viridiplantae</taxon>
        <taxon>Streptophyta</taxon>
        <taxon>Embryophyta</taxon>
        <taxon>Tracheophyta</taxon>
        <taxon>Spermatophyta</taxon>
        <taxon>Magnoliopsida</taxon>
        <taxon>eudicotyledons</taxon>
        <taxon>Gunneridae</taxon>
        <taxon>Pentapetalae</taxon>
        <taxon>asterids</taxon>
        <taxon>campanulids</taxon>
        <taxon>Asterales</taxon>
        <taxon>Asteraceae</taxon>
        <taxon>Asteroideae</taxon>
        <taxon>Anthemideae</taxon>
        <taxon>Anthemidinae</taxon>
        <taxon>Tanacetum</taxon>
    </lineage>
</organism>
<dbReference type="PANTHER" id="PTHR45023">
    <property type="match status" value="1"/>
</dbReference>
<sequence>MESSTSSQPNQPYSPINHTNLDMNFEELIFSQDCNYSQDYSMGHGSGHVSAPGSAPFDDDEDNSPAGEVSPVKPKKPSKRAAKTKKDDPKEGKEAPKEWTVAEETALCQGWCDVSENSISGNSMKAKGFWKAVIRYFKNETGSTRGYDSIVSKWKNRVRPRIGAFCAIIKNIEANHESGTNDLNVYHKACAEYKMIYKGDFNLEHFYNILKDHPGWTDVEMPYFYQTQGRKKSKTSETTSGSASGGINLNEKANEVVQETQEFRPMSRDRAKAKKKAAGSSREGSSSFVDLVADEFCNMKQKMGKEGQGTTGLFRLQESGVEYSGDRGSRNCTAENGETRNSASNA</sequence>
<feature type="region of interest" description="Disordered" evidence="1">
    <location>
        <begin position="228"/>
        <end position="284"/>
    </location>
</feature>
<reference evidence="2" key="2">
    <citation type="submission" date="2022-01" db="EMBL/GenBank/DDBJ databases">
        <authorList>
            <person name="Yamashiro T."/>
            <person name="Shiraishi A."/>
            <person name="Satake H."/>
            <person name="Nakayama K."/>
        </authorList>
    </citation>
    <scope>NUCLEOTIDE SEQUENCE</scope>
</reference>
<dbReference type="EMBL" id="BQNB010017463">
    <property type="protein sequence ID" value="GJT63466.1"/>
    <property type="molecule type" value="Genomic_DNA"/>
</dbReference>
<proteinExistence type="predicted"/>
<gene>
    <name evidence="2" type="ORF">Tco_1006999</name>
</gene>
<feature type="compositionally biased region" description="Basic and acidic residues" evidence="1">
    <location>
        <begin position="261"/>
        <end position="270"/>
    </location>
</feature>
<feature type="compositionally biased region" description="Basic residues" evidence="1">
    <location>
        <begin position="73"/>
        <end position="83"/>
    </location>
</feature>
<dbReference type="Proteomes" id="UP001151760">
    <property type="component" value="Unassembled WGS sequence"/>
</dbReference>
<feature type="region of interest" description="Disordered" evidence="1">
    <location>
        <begin position="41"/>
        <end position="99"/>
    </location>
</feature>
<keyword evidence="3" id="KW-1185">Reference proteome</keyword>
<comment type="caution">
    <text evidence="2">The sequence shown here is derived from an EMBL/GenBank/DDBJ whole genome shotgun (WGS) entry which is preliminary data.</text>
</comment>
<evidence type="ECO:0000313" key="3">
    <source>
        <dbReference type="Proteomes" id="UP001151760"/>
    </source>
</evidence>
<evidence type="ECO:0000313" key="2">
    <source>
        <dbReference type="EMBL" id="GJT63466.1"/>
    </source>
</evidence>
<accession>A0ABQ5FJK8</accession>